<name>A0A918VUD5_9HYPH</name>
<protein>
    <submittedName>
        <fullName evidence="1">Uncharacterized protein</fullName>
    </submittedName>
</protein>
<keyword evidence="2" id="KW-1185">Reference proteome</keyword>
<comment type="caution">
    <text evidence="1">The sequence shown here is derived from an EMBL/GenBank/DDBJ whole genome shotgun (WGS) entry which is preliminary data.</text>
</comment>
<proteinExistence type="predicted"/>
<evidence type="ECO:0000313" key="1">
    <source>
        <dbReference type="EMBL" id="GHA23833.1"/>
    </source>
</evidence>
<dbReference type="EMBL" id="BMZE01000002">
    <property type="protein sequence ID" value="GHA23833.1"/>
    <property type="molecule type" value="Genomic_DNA"/>
</dbReference>
<reference evidence="1" key="2">
    <citation type="submission" date="2020-09" db="EMBL/GenBank/DDBJ databases">
        <authorList>
            <person name="Sun Q."/>
            <person name="Kim S."/>
        </authorList>
    </citation>
    <scope>NUCLEOTIDE SEQUENCE</scope>
    <source>
        <strain evidence="1">KCTC 32437</strain>
    </source>
</reference>
<dbReference type="AlphaFoldDB" id="A0A918VUD5"/>
<sequence>MEAPTVIASITRRPVKTGSDKQRRARCHFSIAVRPFCVIDTGADMNRRTFSLGVVALTRLIGNGVASAVA</sequence>
<accession>A0A918VUD5</accession>
<gene>
    <name evidence="1" type="ORF">GCM10007989_19250</name>
</gene>
<reference evidence="1" key="1">
    <citation type="journal article" date="2014" name="Int. J. Syst. Evol. Microbiol.">
        <title>Complete genome sequence of Corynebacterium casei LMG S-19264T (=DSM 44701T), isolated from a smear-ripened cheese.</title>
        <authorList>
            <consortium name="US DOE Joint Genome Institute (JGI-PGF)"/>
            <person name="Walter F."/>
            <person name="Albersmeier A."/>
            <person name="Kalinowski J."/>
            <person name="Ruckert C."/>
        </authorList>
    </citation>
    <scope>NUCLEOTIDE SEQUENCE</scope>
    <source>
        <strain evidence="1">KCTC 32437</strain>
    </source>
</reference>
<dbReference type="Proteomes" id="UP000646579">
    <property type="component" value="Unassembled WGS sequence"/>
</dbReference>
<organism evidence="1 2">
    <name type="scientific">Devosia pacifica</name>
    <dbReference type="NCBI Taxonomy" id="1335967"/>
    <lineage>
        <taxon>Bacteria</taxon>
        <taxon>Pseudomonadati</taxon>
        <taxon>Pseudomonadota</taxon>
        <taxon>Alphaproteobacteria</taxon>
        <taxon>Hyphomicrobiales</taxon>
        <taxon>Devosiaceae</taxon>
        <taxon>Devosia</taxon>
    </lineage>
</organism>
<evidence type="ECO:0000313" key="2">
    <source>
        <dbReference type="Proteomes" id="UP000646579"/>
    </source>
</evidence>